<dbReference type="InterPro" id="IPR025962">
    <property type="entry name" value="SdpI/YhfL"/>
</dbReference>
<keyword evidence="1" id="KW-0472">Membrane</keyword>
<dbReference type="PIRSF" id="PIRSF038959">
    <property type="entry name" value="SdpI"/>
    <property type="match status" value="1"/>
</dbReference>
<comment type="caution">
    <text evidence="3">The sequence shown here is derived from an EMBL/GenBank/DDBJ whole genome shotgun (WGS) entry which is preliminary data.</text>
</comment>
<dbReference type="PANTHER" id="PTHR37810:SF5">
    <property type="entry name" value="IMMUNITY PROTEIN SDPI"/>
    <property type="match status" value="1"/>
</dbReference>
<feature type="transmembrane region" description="Helical" evidence="1">
    <location>
        <begin position="86"/>
        <end position="106"/>
    </location>
</feature>
<dbReference type="InterPro" id="IPR012867">
    <property type="entry name" value="DUF1648"/>
</dbReference>
<sequence length="214" mass="24414">MQFNLKRELPLIVIILLPYLYLGFIWGDLPQTVLTHWNGAGEIDGWSNKSTLLFLPLLTSVLTYVLFLIIPYIDPKGQLKKMGSKYHSLKMFIVVLMTAITLYILYSTKQESLSNPNTLYFLIGLLFAVLGNYFKTIKHNYFIGIRTPWTLESETVWKKTHQLGGKLFLISGVVLILTSLLFSPQLNSTLVLVVTTVLVLTTVGYSYILFKQEQ</sequence>
<dbReference type="InterPro" id="IPR026272">
    <property type="entry name" value="SdpI"/>
</dbReference>
<name>A0ABN1MJE7_9FLAO</name>
<dbReference type="RefSeq" id="WP_343768181.1">
    <property type="nucleotide sequence ID" value="NZ_BAAAFG010000016.1"/>
</dbReference>
<dbReference type="PANTHER" id="PTHR37810">
    <property type="entry name" value="IMMUNITY PROTEIN SDPI"/>
    <property type="match status" value="1"/>
</dbReference>
<dbReference type="EMBL" id="BAAAFG010000016">
    <property type="protein sequence ID" value="GAA0873325.1"/>
    <property type="molecule type" value="Genomic_DNA"/>
</dbReference>
<protein>
    <submittedName>
        <fullName evidence="3">SdpI family protein</fullName>
    </submittedName>
</protein>
<feature type="domain" description="DUF1648" evidence="2">
    <location>
        <begin position="13"/>
        <end position="59"/>
    </location>
</feature>
<evidence type="ECO:0000313" key="3">
    <source>
        <dbReference type="EMBL" id="GAA0873325.1"/>
    </source>
</evidence>
<feature type="transmembrane region" description="Helical" evidence="1">
    <location>
        <begin position="190"/>
        <end position="210"/>
    </location>
</feature>
<dbReference type="Pfam" id="PF13630">
    <property type="entry name" value="SdpI"/>
    <property type="match status" value="1"/>
</dbReference>
<feature type="transmembrane region" description="Helical" evidence="1">
    <location>
        <begin position="53"/>
        <end position="74"/>
    </location>
</feature>
<feature type="transmembrane region" description="Helical" evidence="1">
    <location>
        <begin position="167"/>
        <end position="184"/>
    </location>
</feature>
<gene>
    <name evidence="3" type="ORF">GCM10009117_24720</name>
</gene>
<keyword evidence="4" id="KW-1185">Reference proteome</keyword>
<accession>A0ABN1MJE7</accession>
<reference evidence="3 4" key="1">
    <citation type="journal article" date="2019" name="Int. J. Syst. Evol. Microbiol.">
        <title>The Global Catalogue of Microorganisms (GCM) 10K type strain sequencing project: providing services to taxonomists for standard genome sequencing and annotation.</title>
        <authorList>
            <consortium name="The Broad Institute Genomics Platform"/>
            <consortium name="The Broad Institute Genome Sequencing Center for Infectious Disease"/>
            <person name="Wu L."/>
            <person name="Ma J."/>
        </authorList>
    </citation>
    <scope>NUCLEOTIDE SEQUENCE [LARGE SCALE GENOMIC DNA]</scope>
    <source>
        <strain evidence="3 4">JCM 16082</strain>
    </source>
</reference>
<evidence type="ECO:0000256" key="1">
    <source>
        <dbReference type="SAM" id="Phobius"/>
    </source>
</evidence>
<keyword evidence="1" id="KW-1133">Transmembrane helix</keyword>
<keyword evidence="1" id="KW-0812">Transmembrane</keyword>
<evidence type="ECO:0000259" key="2">
    <source>
        <dbReference type="Pfam" id="PF07853"/>
    </source>
</evidence>
<feature type="transmembrane region" description="Helical" evidence="1">
    <location>
        <begin position="9"/>
        <end position="27"/>
    </location>
</feature>
<dbReference type="Proteomes" id="UP001500507">
    <property type="component" value="Unassembled WGS sequence"/>
</dbReference>
<dbReference type="Pfam" id="PF07853">
    <property type="entry name" value="DUF1648"/>
    <property type="match status" value="1"/>
</dbReference>
<proteinExistence type="predicted"/>
<feature type="transmembrane region" description="Helical" evidence="1">
    <location>
        <begin position="118"/>
        <end position="134"/>
    </location>
</feature>
<organism evidence="3 4">
    <name type="scientific">Gangjinia marincola</name>
    <dbReference type="NCBI Taxonomy" id="578463"/>
    <lineage>
        <taxon>Bacteria</taxon>
        <taxon>Pseudomonadati</taxon>
        <taxon>Bacteroidota</taxon>
        <taxon>Flavobacteriia</taxon>
        <taxon>Flavobacteriales</taxon>
        <taxon>Flavobacteriaceae</taxon>
        <taxon>Gangjinia</taxon>
    </lineage>
</organism>
<evidence type="ECO:0000313" key="4">
    <source>
        <dbReference type="Proteomes" id="UP001500507"/>
    </source>
</evidence>